<comment type="caution">
    <text evidence="8">The sequence shown here is derived from an EMBL/GenBank/DDBJ whole genome shotgun (WGS) entry which is preliminary data.</text>
</comment>
<sequence>MRGGGGWVETGRRGWWRRPTCSILFTAQPSFEIAGDASDDVINHDYFFAGEYKWNIPAESSGGAYGCDDGGFVDLDPIESDLAGSRADGYLSPASSAPRSFDDVSTIIEPTVASPSSSEDPSEKSTVTDGAAADTPSSETPSKAKTKGQKRVRQQRFAFVTKSEVDHLEDGYRWRKYGQKAVKNSPFPRSYYRCTNSKCMVKKRVERSCDDPSVVITTYEGQHSHHSVGFPRGGLIIPYQESAFARHVTPFDSQFYHPRLQFPQQNSLHNTQSPQNIQGKDGLLGDIVPPGMRN</sequence>
<dbReference type="PANTHER" id="PTHR31221:SF334">
    <property type="entry name" value="WRKY TRANSCRIPTION FACTOR 57-RELATED"/>
    <property type="match status" value="1"/>
</dbReference>
<dbReference type="PANTHER" id="PTHR31221">
    <property type="entry name" value="WRKY TRANSCRIPTION FACTOR PROTEIN 1-RELATED"/>
    <property type="match status" value="1"/>
</dbReference>
<dbReference type="FunFam" id="2.20.25.80:FF:000003">
    <property type="entry name" value="WRKY transcription factor 57"/>
    <property type="match status" value="1"/>
</dbReference>
<keyword evidence="5" id="KW-0539">Nucleus</keyword>
<evidence type="ECO:0000256" key="3">
    <source>
        <dbReference type="ARBA" id="ARBA00023125"/>
    </source>
</evidence>
<protein>
    <recommendedName>
        <fullName evidence="7">WRKY domain-containing protein</fullName>
    </recommendedName>
</protein>
<feature type="compositionally biased region" description="Polar residues" evidence="6">
    <location>
        <begin position="265"/>
        <end position="278"/>
    </location>
</feature>
<dbReference type="InterPro" id="IPR044810">
    <property type="entry name" value="WRKY_plant"/>
</dbReference>
<dbReference type="EMBL" id="WHWC01000005">
    <property type="protein sequence ID" value="KAG8383048.1"/>
    <property type="molecule type" value="Genomic_DNA"/>
</dbReference>
<dbReference type="GO" id="GO:0043565">
    <property type="term" value="F:sequence-specific DNA binding"/>
    <property type="evidence" value="ECO:0007669"/>
    <property type="project" value="InterPro"/>
</dbReference>
<dbReference type="SMART" id="SM00774">
    <property type="entry name" value="WRKY"/>
    <property type="match status" value="1"/>
</dbReference>
<proteinExistence type="predicted"/>
<reference evidence="8" key="1">
    <citation type="submission" date="2019-10" db="EMBL/GenBank/DDBJ databases">
        <authorList>
            <person name="Zhang R."/>
            <person name="Pan Y."/>
            <person name="Wang J."/>
            <person name="Ma R."/>
            <person name="Yu S."/>
        </authorList>
    </citation>
    <scope>NUCLEOTIDE SEQUENCE</scope>
    <source>
        <strain evidence="8">LA-IB0</strain>
        <tissue evidence="8">Leaf</tissue>
    </source>
</reference>
<dbReference type="InterPro" id="IPR003657">
    <property type="entry name" value="WRKY_dom"/>
</dbReference>
<keyword evidence="9" id="KW-1185">Reference proteome</keyword>
<gene>
    <name evidence="8" type="ORF">BUALT_Bualt05G0144000</name>
</gene>
<keyword evidence="4" id="KW-0804">Transcription</keyword>
<evidence type="ECO:0000313" key="8">
    <source>
        <dbReference type="EMBL" id="KAG8383048.1"/>
    </source>
</evidence>
<keyword evidence="2" id="KW-0805">Transcription regulation</keyword>
<dbReference type="Proteomes" id="UP000826271">
    <property type="component" value="Unassembled WGS sequence"/>
</dbReference>
<evidence type="ECO:0000256" key="6">
    <source>
        <dbReference type="SAM" id="MobiDB-lite"/>
    </source>
</evidence>
<organism evidence="8 9">
    <name type="scientific">Buddleja alternifolia</name>
    <dbReference type="NCBI Taxonomy" id="168488"/>
    <lineage>
        <taxon>Eukaryota</taxon>
        <taxon>Viridiplantae</taxon>
        <taxon>Streptophyta</taxon>
        <taxon>Embryophyta</taxon>
        <taxon>Tracheophyta</taxon>
        <taxon>Spermatophyta</taxon>
        <taxon>Magnoliopsida</taxon>
        <taxon>eudicotyledons</taxon>
        <taxon>Gunneridae</taxon>
        <taxon>Pentapetalae</taxon>
        <taxon>asterids</taxon>
        <taxon>lamiids</taxon>
        <taxon>Lamiales</taxon>
        <taxon>Scrophulariaceae</taxon>
        <taxon>Buddlejeae</taxon>
        <taxon>Buddleja</taxon>
    </lineage>
</organism>
<evidence type="ECO:0000259" key="7">
    <source>
        <dbReference type="PROSITE" id="PS50811"/>
    </source>
</evidence>
<name>A0AAV6XVA4_9LAMI</name>
<dbReference type="GO" id="GO:0003700">
    <property type="term" value="F:DNA-binding transcription factor activity"/>
    <property type="evidence" value="ECO:0007669"/>
    <property type="project" value="InterPro"/>
</dbReference>
<feature type="domain" description="WRKY" evidence="7">
    <location>
        <begin position="163"/>
        <end position="228"/>
    </location>
</feature>
<keyword evidence="3" id="KW-0238">DNA-binding</keyword>
<dbReference type="PROSITE" id="PS50811">
    <property type="entry name" value="WRKY"/>
    <property type="match status" value="1"/>
</dbReference>
<feature type="region of interest" description="Disordered" evidence="6">
    <location>
        <begin position="265"/>
        <end position="294"/>
    </location>
</feature>
<dbReference type="InterPro" id="IPR036576">
    <property type="entry name" value="WRKY_dom_sf"/>
</dbReference>
<dbReference type="AlphaFoldDB" id="A0AAV6XVA4"/>
<dbReference type="GO" id="GO:0005634">
    <property type="term" value="C:nucleus"/>
    <property type="evidence" value="ECO:0007669"/>
    <property type="project" value="UniProtKB-SubCell"/>
</dbReference>
<evidence type="ECO:0000256" key="5">
    <source>
        <dbReference type="ARBA" id="ARBA00023242"/>
    </source>
</evidence>
<feature type="region of interest" description="Disordered" evidence="6">
    <location>
        <begin position="111"/>
        <end position="155"/>
    </location>
</feature>
<evidence type="ECO:0000313" key="9">
    <source>
        <dbReference type="Proteomes" id="UP000826271"/>
    </source>
</evidence>
<comment type="subcellular location">
    <subcellularLocation>
        <location evidence="1">Nucleus</location>
    </subcellularLocation>
</comment>
<evidence type="ECO:0000256" key="4">
    <source>
        <dbReference type="ARBA" id="ARBA00023163"/>
    </source>
</evidence>
<evidence type="ECO:0000256" key="1">
    <source>
        <dbReference type="ARBA" id="ARBA00004123"/>
    </source>
</evidence>
<dbReference type="Gene3D" id="2.20.25.80">
    <property type="entry name" value="WRKY domain"/>
    <property type="match status" value="1"/>
</dbReference>
<dbReference type="Pfam" id="PF03106">
    <property type="entry name" value="WRKY"/>
    <property type="match status" value="1"/>
</dbReference>
<dbReference type="SUPFAM" id="SSF118290">
    <property type="entry name" value="WRKY DNA-binding domain"/>
    <property type="match status" value="1"/>
</dbReference>
<feature type="compositionally biased region" description="Basic residues" evidence="6">
    <location>
        <begin position="144"/>
        <end position="154"/>
    </location>
</feature>
<evidence type="ECO:0000256" key="2">
    <source>
        <dbReference type="ARBA" id="ARBA00023015"/>
    </source>
</evidence>
<accession>A0AAV6XVA4</accession>